<organism evidence="1 2">
    <name type="scientific">Thiorhodococcus mannitoliphagus</name>
    <dbReference type="NCBI Taxonomy" id="329406"/>
    <lineage>
        <taxon>Bacteria</taxon>
        <taxon>Pseudomonadati</taxon>
        <taxon>Pseudomonadota</taxon>
        <taxon>Gammaproteobacteria</taxon>
        <taxon>Chromatiales</taxon>
        <taxon>Chromatiaceae</taxon>
        <taxon>Thiorhodococcus</taxon>
    </lineage>
</organism>
<dbReference type="EMBL" id="JAAIJR010000022">
    <property type="protein sequence ID" value="NEX20160.1"/>
    <property type="molecule type" value="Genomic_DNA"/>
</dbReference>
<reference evidence="1 2" key="2">
    <citation type="submission" date="2020-02" db="EMBL/GenBank/DDBJ databases">
        <title>Genome sequences of Thiorhodococcus mannitoliphagus and Thiorhodococcus minor, purple sulfur photosynthetic bacteria in the gammaproteobacterial family, Chromatiaceae.</title>
        <authorList>
            <person name="Aviles F.A."/>
            <person name="Meyer T.E."/>
            <person name="Kyndt J.A."/>
        </authorList>
    </citation>
    <scope>NUCLEOTIDE SEQUENCE [LARGE SCALE GENOMIC DNA]</scope>
    <source>
        <strain evidence="1 2">DSM 18266</strain>
    </source>
</reference>
<evidence type="ECO:0000313" key="1">
    <source>
        <dbReference type="EMBL" id="NEX20160.1"/>
    </source>
</evidence>
<dbReference type="Proteomes" id="UP000471640">
    <property type="component" value="Unassembled WGS sequence"/>
</dbReference>
<name>A0A6P1DRJ3_9GAMM</name>
<evidence type="ECO:0000313" key="2">
    <source>
        <dbReference type="Proteomes" id="UP000471640"/>
    </source>
</evidence>
<dbReference type="AlphaFoldDB" id="A0A6P1DRJ3"/>
<accession>A0A6P1DRJ3</accession>
<keyword evidence="2" id="KW-1185">Reference proteome</keyword>
<gene>
    <name evidence="1" type="ORF">G3480_07500</name>
</gene>
<proteinExistence type="predicted"/>
<reference evidence="2" key="1">
    <citation type="journal article" date="2020" name="Microbiol. Resour. Announc.">
        <title>Draft Genome Sequences of Thiorhodococcus mannitoliphagus and Thiorhodococcus minor, Purple Sulfur Photosynthetic Bacteria in the Gammaproteobacterial Family Chromatiaceae.</title>
        <authorList>
            <person name="Aviles F.A."/>
            <person name="Meyer T.E."/>
            <person name="Kyndt J.A."/>
        </authorList>
    </citation>
    <scope>NUCLEOTIDE SEQUENCE [LARGE SCALE GENOMIC DNA]</scope>
    <source>
        <strain evidence="2">DSM 18266</strain>
    </source>
</reference>
<dbReference type="RefSeq" id="WP_164653227.1">
    <property type="nucleotide sequence ID" value="NZ_JAAIJR010000022.1"/>
</dbReference>
<sequence length="183" mass="20471">MTRRIQDKLASIVDEIDRAGHANQTRLTVLKKWLEKPERLQRFALSLAVRAVSAAGAADDADPCLLDLARNLLDTWTLDAPAPDRVAAKILLGRLKAFQDDHKRLQWGQVRRIHSTPLLLIEMGLEIFLYAPTNRSEGYRLAVAYCEGYGTDLNGESRARVLELLEIVDAIEIQEQSEPSLAA</sequence>
<protein>
    <submittedName>
        <fullName evidence="1">Uncharacterized protein</fullName>
    </submittedName>
</protein>
<comment type="caution">
    <text evidence="1">The sequence shown here is derived from an EMBL/GenBank/DDBJ whole genome shotgun (WGS) entry which is preliminary data.</text>
</comment>